<dbReference type="PANTHER" id="PTHR11059">
    <property type="entry name" value="DNA REPAIR PROTEIN RECN"/>
    <property type="match status" value="1"/>
</dbReference>
<dbReference type="InterPro" id="IPR004604">
    <property type="entry name" value="DNA_recomb/repair_RecN"/>
</dbReference>
<dbReference type="EMBL" id="NBZD01000001">
    <property type="protein sequence ID" value="PNH19963.1"/>
    <property type="molecule type" value="Genomic_DNA"/>
</dbReference>
<comment type="function">
    <text evidence="1 9">May be involved in recombinational repair of damaged DNA.</text>
</comment>
<dbReference type="InterPro" id="IPR003395">
    <property type="entry name" value="RecF/RecN/SMC_N"/>
</dbReference>
<proteinExistence type="inferred from homology"/>
<evidence type="ECO:0000256" key="6">
    <source>
        <dbReference type="ARBA" id="ARBA00022840"/>
    </source>
</evidence>
<feature type="domain" description="RecF/RecN/SMC N-terminal" evidence="10">
    <location>
        <begin position="18"/>
        <end position="531"/>
    </location>
</feature>
<dbReference type="Pfam" id="PF02463">
    <property type="entry name" value="SMC_N"/>
    <property type="match status" value="1"/>
</dbReference>
<evidence type="ECO:0000256" key="1">
    <source>
        <dbReference type="ARBA" id="ARBA00003618"/>
    </source>
</evidence>
<reference evidence="12" key="1">
    <citation type="submission" date="2017-04" db="EMBL/GenBank/DDBJ databases">
        <authorList>
            <person name="Bumgarner R.E."/>
            <person name="Fredricks D.N."/>
            <person name="Srinivasan S."/>
        </authorList>
    </citation>
    <scope>NUCLEOTIDE SEQUENCE [LARGE SCALE GENOMIC DNA]</scope>
    <source>
        <strain evidence="12">KA00405</strain>
    </source>
</reference>
<dbReference type="GO" id="GO:0005524">
    <property type="term" value="F:ATP binding"/>
    <property type="evidence" value="ECO:0007669"/>
    <property type="project" value="UniProtKB-KW"/>
</dbReference>
<evidence type="ECO:0000256" key="5">
    <source>
        <dbReference type="ARBA" id="ARBA00022763"/>
    </source>
</evidence>
<dbReference type="RefSeq" id="WP_102892391.1">
    <property type="nucleotide sequence ID" value="NZ_NBZD01000001.1"/>
</dbReference>
<comment type="similarity">
    <text evidence="2 9">Belongs to the RecN family.</text>
</comment>
<dbReference type="GO" id="GO:0043590">
    <property type="term" value="C:bacterial nucleoid"/>
    <property type="evidence" value="ECO:0007669"/>
    <property type="project" value="TreeGrafter"/>
</dbReference>
<keyword evidence="6" id="KW-0067">ATP-binding</keyword>
<keyword evidence="5 9" id="KW-0227">DNA damage</keyword>
<dbReference type="InterPro" id="IPR027417">
    <property type="entry name" value="P-loop_NTPase"/>
</dbReference>
<comment type="caution">
    <text evidence="11">The sequence shown here is derived from an EMBL/GenBank/DDBJ whole genome shotgun (WGS) entry which is preliminary data.</text>
</comment>
<keyword evidence="7 9" id="KW-0234">DNA repair</keyword>
<dbReference type="PANTHER" id="PTHR11059:SF0">
    <property type="entry name" value="DNA REPAIR PROTEIN RECN"/>
    <property type="match status" value="1"/>
</dbReference>
<evidence type="ECO:0000256" key="8">
    <source>
        <dbReference type="ARBA" id="ARBA00033408"/>
    </source>
</evidence>
<dbReference type="GO" id="GO:0009432">
    <property type="term" value="P:SOS response"/>
    <property type="evidence" value="ECO:0007669"/>
    <property type="project" value="TreeGrafter"/>
</dbReference>
<evidence type="ECO:0000259" key="10">
    <source>
        <dbReference type="Pfam" id="PF02463"/>
    </source>
</evidence>
<dbReference type="Gene3D" id="3.40.50.300">
    <property type="entry name" value="P-loop containing nucleotide triphosphate hydrolases"/>
    <property type="match status" value="2"/>
</dbReference>
<organism evidence="11 12">
    <name type="scientific">Mageeibacillus indolicus</name>
    <dbReference type="NCBI Taxonomy" id="884684"/>
    <lineage>
        <taxon>Bacteria</taxon>
        <taxon>Bacillati</taxon>
        <taxon>Bacillota</taxon>
        <taxon>Clostridia</taxon>
        <taxon>Eubacteriales</taxon>
        <taxon>Oscillospiraceae</taxon>
        <taxon>Mageeibacillus</taxon>
    </lineage>
</organism>
<evidence type="ECO:0000256" key="4">
    <source>
        <dbReference type="ARBA" id="ARBA00022741"/>
    </source>
</evidence>
<evidence type="ECO:0000313" key="11">
    <source>
        <dbReference type="EMBL" id="PNH19963.1"/>
    </source>
</evidence>
<accession>A0A2J8B5C1</accession>
<evidence type="ECO:0000313" key="12">
    <source>
        <dbReference type="Proteomes" id="UP000236394"/>
    </source>
</evidence>
<dbReference type="CDD" id="cd03241">
    <property type="entry name" value="ABC_RecN"/>
    <property type="match status" value="1"/>
</dbReference>
<evidence type="ECO:0000256" key="9">
    <source>
        <dbReference type="PIRNR" id="PIRNR003128"/>
    </source>
</evidence>
<evidence type="ECO:0000256" key="2">
    <source>
        <dbReference type="ARBA" id="ARBA00009441"/>
    </source>
</evidence>
<evidence type="ECO:0000256" key="3">
    <source>
        <dbReference type="ARBA" id="ARBA00021315"/>
    </source>
</evidence>
<dbReference type="SUPFAM" id="SSF52540">
    <property type="entry name" value="P-loop containing nucleoside triphosphate hydrolases"/>
    <property type="match status" value="1"/>
</dbReference>
<dbReference type="PIRSF" id="PIRSF003128">
    <property type="entry name" value="RecN"/>
    <property type="match status" value="1"/>
</dbReference>
<protein>
    <recommendedName>
        <fullName evidence="3 9">DNA repair protein RecN</fullName>
    </recommendedName>
    <alternativeName>
        <fullName evidence="8 9">Recombination protein N</fullName>
    </alternativeName>
</protein>
<dbReference type="GO" id="GO:0006281">
    <property type="term" value="P:DNA repair"/>
    <property type="evidence" value="ECO:0007669"/>
    <property type="project" value="UniProtKB-KW"/>
</dbReference>
<dbReference type="GO" id="GO:0006310">
    <property type="term" value="P:DNA recombination"/>
    <property type="evidence" value="ECO:0007669"/>
    <property type="project" value="InterPro"/>
</dbReference>
<keyword evidence="4" id="KW-0547">Nucleotide-binding</keyword>
<dbReference type="Proteomes" id="UP000236394">
    <property type="component" value="Unassembled WGS sequence"/>
</dbReference>
<dbReference type="AlphaFoldDB" id="A0A2J8B5C1"/>
<dbReference type="NCBIfam" id="TIGR00634">
    <property type="entry name" value="recN"/>
    <property type="match status" value="1"/>
</dbReference>
<sequence>MQKLAWRSCIGLQRCKVLERLEIKQLALIEQAVFEPAAGFTVITGETGAGKSLLLGAIQAVQGSKMSKEQIRAGARNASVEAYFSHGVAALSRQNRADFLAEETEDDDLILARSINTAGRNFCRLNGSLIPLHELQRLGEDLVTVHGQRDSQKIFEVAEHAPLLIKYAAGEWPEEYQEYQKAWQAWRKIVGQLNRVDLSDEERERMIDLFSYQINEIKSLDLKPGEEDALRQKKQKLSQLRGLITSLQQIALCLEGDGAEAAGAISLLEQAGGAAEKVSSLLEKAGLPLDNLSQAKELLLPLARGINKLAAQLDFHPDLLEEIEQRLDKIARLKKKYGKDEAAILDFAHQTEIKLDKLTRLEAALQKLTAAEDAAWNEVSVKGEIWQKCLAAAAAELSSSINRELADLGMQQAAFKVEFKQRAPRTATIYGLCEVEFLLQANLGEGYKPLYKIASGGEAARIMLAIKAVLAKVDSVPLLIFDEIDSGVSGETAARVGEKLLLLSRDAQVICVTHSAYIASMADKHYKIYKEVADGRTNTYLTELDQNGAKAEIARLLAGDTDRATAEKLASSLHGKAAEFKRVHGFKSARPD</sequence>
<gene>
    <name evidence="11" type="ORF">B7R76_03600</name>
</gene>
<evidence type="ECO:0000256" key="7">
    <source>
        <dbReference type="ARBA" id="ARBA00023204"/>
    </source>
</evidence>
<name>A0A2J8B5C1_9FIRM</name>